<evidence type="ECO:0000256" key="3">
    <source>
        <dbReference type="ARBA" id="ARBA00022989"/>
    </source>
</evidence>
<evidence type="ECO:0000256" key="4">
    <source>
        <dbReference type="ARBA" id="ARBA00023136"/>
    </source>
</evidence>
<keyword evidence="10" id="KW-1185">Reference proteome</keyword>
<keyword evidence="4 7" id="KW-0472">Membrane</keyword>
<feature type="transmembrane region" description="Helical" evidence="7">
    <location>
        <begin position="264"/>
        <end position="284"/>
    </location>
</feature>
<evidence type="ECO:0000259" key="8">
    <source>
        <dbReference type="Pfam" id="PF20684"/>
    </source>
</evidence>
<dbReference type="GO" id="GO:0016020">
    <property type="term" value="C:membrane"/>
    <property type="evidence" value="ECO:0007669"/>
    <property type="project" value="UniProtKB-SubCell"/>
</dbReference>
<evidence type="ECO:0000256" key="1">
    <source>
        <dbReference type="ARBA" id="ARBA00004141"/>
    </source>
</evidence>
<feature type="compositionally biased region" description="Acidic residues" evidence="6">
    <location>
        <begin position="354"/>
        <end position="364"/>
    </location>
</feature>
<dbReference type="PANTHER" id="PTHR33048:SF129">
    <property type="entry name" value="INTEGRAL MEMBRANE PROTEIN-RELATED"/>
    <property type="match status" value="1"/>
</dbReference>
<comment type="caution">
    <text evidence="9">The sequence shown here is derived from an EMBL/GenBank/DDBJ whole genome shotgun (WGS) entry which is preliminary data.</text>
</comment>
<dbReference type="EMBL" id="RYZW01000177">
    <property type="protein sequence ID" value="TDZ39519.1"/>
    <property type="molecule type" value="Genomic_DNA"/>
</dbReference>
<feature type="region of interest" description="Disordered" evidence="6">
    <location>
        <begin position="342"/>
        <end position="364"/>
    </location>
</feature>
<sequence length="364" mass="40698">MRIPPAEVLLSWPRPNYTDPVKRGPSLLIIEIVFLGIALTCLGLRMYVRLVKIRRAWWDDWLMVAASMFCTAVIVCVILAGELYGWNVHVWDVRLPEVSKSRQVSMAAQTLFLFASGLSKLSILSSYLRIAAPGTWFWRLTWVTGAVVFALIWIFLIVLWTQCAPIWHYWTPFAGWGNCIAEWPPLAGQGITTVLTDVAVYCLPMPTLFRLRMPLTQRVSLAVLFGLGLVVVIASVARTYWVLYVEINYANDAGYDVTWDSYNIWIWTALEANLAVICGCAPAIRRLFTGGEGAGGSRFRVGSSVRTIGSCGKKRRRNRVARESACQGDAEDLQLASLETQHTTNQGSMAELVVVEEEADTQRS</sequence>
<dbReference type="Proteomes" id="UP000295703">
    <property type="component" value="Unassembled WGS sequence"/>
</dbReference>
<dbReference type="InterPro" id="IPR052337">
    <property type="entry name" value="SAT4-like"/>
</dbReference>
<feature type="transmembrane region" description="Helical" evidence="7">
    <location>
        <begin position="60"/>
        <end position="86"/>
    </location>
</feature>
<organism evidence="9 10">
    <name type="scientific">Colletotrichum trifolii</name>
    <dbReference type="NCBI Taxonomy" id="5466"/>
    <lineage>
        <taxon>Eukaryota</taxon>
        <taxon>Fungi</taxon>
        <taxon>Dikarya</taxon>
        <taxon>Ascomycota</taxon>
        <taxon>Pezizomycotina</taxon>
        <taxon>Sordariomycetes</taxon>
        <taxon>Hypocreomycetidae</taxon>
        <taxon>Glomerellales</taxon>
        <taxon>Glomerellaceae</taxon>
        <taxon>Colletotrichum</taxon>
        <taxon>Colletotrichum orbiculare species complex</taxon>
    </lineage>
</organism>
<keyword evidence="3 7" id="KW-1133">Transmembrane helix</keyword>
<comment type="similarity">
    <text evidence="5">Belongs to the SAT4 family.</text>
</comment>
<evidence type="ECO:0000256" key="5">
    <source>
        <dbReference type="ARBA" id="ARBA00038359"/>
    </source>
</evidence>
<dbReference type="Pfam" id="PF20684">
    <property type="entry name" value="Fung_rhodopsin"/>
    <property type="match status" value="1"/>
</dbReference>
<dbReference type="AlphaFoldDB" id="A0A4V6QEL8"/>
<feature type="transmembrane region" description="Helical" evidence="7">
    <location>
        <begin position="221"/>
        <end position="244"/>
    </location>
</feature>
<comment type="subcellular location">
    <subcellularLocation>
        <location evidence="1">Membrane</location>
        <topology evidence="1">Multi-pass membrane protein</topology>
    </subcellularLocation>
</comment>
<accession>A0A4V6QEL8</accession>
<dbReference type="InterPro" id="IPR049326">
    <property type="entry name" value="Rhodopsin_dom_fungi"/>
</dbReference>
<evidence type="ECO:0000313" key="9">
    <source>
        <dbReference type="EMBL" id="TDZ39519.1"/>
    </source>
</evidence>
<feature type="transmembrane region" description="Helical" evidence="7">
    <location>
        <begin position="27"/>
        <end position="48"/>
    </location>
</feature>
<evidence type="ECO:0000256" key="6">
    <source>
        <dbReference type="SAM" id="MobiDB-lite"/>
    </source>
</evidence>
<evidence type="ECO:0000313" key="10">
    <source>
        <dbReference type="Proteomes" id="UP000295703"/>
    </source>
</evidence>
<protein>
    <recommendedName>
        <fullName evidence="8">Rhodopsin domain-containing protein</fullName>
    </recommendedName>
</protein>
<proteinExistence type="inferred from homology"/>
<dbReference type="PANTHER" id="PTHR33048">
    <property type="entry name" value="PTH11-LIKE INTEGRAL MEMBRANE PROTEIN (AFU_ORTHOLOGUE AFUA_5G11245)"/>
    <property type="match status" value="1"/>
</dbReference>
<keyword evidence="2 7" id="KW-0812">Transmembrane</keyword>
<evidence type="ECO:0000256" key="2">
    <source>
        <dbReference type="ARBA" id="ARBA00022692"/>
    </source>
</evidence>
<feature type="transmembrane region" description="Helical" evidence="7">
    <location>
        <begin position="140"/>
        <end position="167"/>
    </location>
</feature>
<name>A0A4V6QEL8_COLTR</name>
<gene>
    <name evidence="9" type="ORF">CTRI78_v010557</name>
</gene>
<reference evidence="9 10" key="1">
    <citation type="submission" date="2018-12" db="EMBL/GenBank/DDBJ databases">
        <title>Genome sequence and assembly of Colletotrichum trifolii.</title>
        <authorList>
            <person name="Gan P."/>
            <person name="Shirasu K."/>
        </authorList>
    </citation>
    <scope>NUCLEOTIDE SEQUENCE [LARGE SCALE GENOMIC DNA]</scope>
    <source>
        <strain evidence="9 10">543-2</strain>
    </source>
</reference>
<feature type="domain" description="Rhodopsin" evidence="8">
    <location>
        <begin position="44"/>
        <end position="288"/>
    </location>
</feature>
<evidence type="ECO:0000256" key="7">
    <source>
        <dbReference type="SAM" id="Phobius"/>
    </source>
</evidence>